<organism evidence="1">
    <name type="scientific">Phytophthora nicotianae</name>
    <name type="common">Potato buckeye rot agent</name>
    <name type="synonym">Phytophthora parasitica</name>
    <dbReference type="NCBI Taxonomy" id="4792"/>
    <lineage>
        <taxon>Eukaryota</taxon>
        <taxon>Sar</taxon>
        <taxon>Stramenopiles</taxon>
        <taxon>Oomycota</taxon>
        <taxon>Peronosporomycetes</taxon>
        <taxon>Peronosporales</taxon>
        <taxon>Peronosporaceae</taxon>
        <taxon>Phytophthora</taxon>
    </lineage>
</organism>
<dbReference type="AlphaFoldDB" id="W2IW51"/>
<proteinExistence type="predicted"/>
<reference evidence="1" key="1">
    <citation type="submission" date="2013-11" db="EMBL/GenBank/DDBJ databases">
        <title>The Genome Sequence of Phytophthora parasitica CJ05E6.</title>
        <authorList>
            <consortium name="The Broad Institute Genomics Platform"/>
            <person name="Russ C."/>
            <person name="Tyler B."/>
            <person name="Panabieres F."/>
            <person name="Shan W."/>
            <person name="Tripathy S."/>
            <person name="Grunwald N."/>
            <person name="Machado M."/>
            <person name="Johnson C.S."/>
            <person name="Arredondo F."/>
            <person name="Hong C."/>
            <person name="Coffey M."/>
            <person name="Young S.K."/>
            <person name="Zeng Q."/>
            <person name="Gargeya S."/>
            <person name="Fitzgerald M."/>
            <person name="Abouelleil A."/>
            <person name="Alvarado L."/>
            <person name="Chapman S.B."/>
            <person name="Gainer-Dewar J."/>
            <person name="Goldberg J."/>
            <person name="Griggs A."/>
            <person name="Gujja S."/>
            <person name="Hansen M."/>
            <person name="Howarth C."/>
            <person name="Imamovic A."/>
            <person name="Ireland A."/>
            <person name="Larimer J."/>
            <person name="McCowan C."/>
            <person name="Murphy C."/>
            <person name="Pearson M."/>
            <person name="Poon T.W."/>
            <person name="Priest M."/>
            <person name="Roberts A."/>
            <person name="Saif S."/>
            <person name="Shea T."/>
            <person name="Sykes S."/>
            <person name="Wortman J."/>
            <person name="Nusbaum C."/>
            <person name="Birren B."/>
        </authorList>
    </citation>
    <scope>NUCLEOTIDE SEQUENCE [LARGE SCALE GENOMIC DNA]</scope>
    <source>
        <strain evidence="1">CJ05E6</strain>
    </source>
</reference>
<name>W2IW51_PHYNI</name>
<dbReference type="VEuPathDB" id="FungiDB:PPTG_01802"/>
<dbReference type="EMBL" id="KI673294">
    <property type="protein sequence ID" value="ETL38380.1"/>
    <property type="molecule type" value="Genomic_DNA"/>
</dbReference>
<accession>W2IW51</accession>
<sequence length="193" mass="20880">MAINRRILAFLGSVHVKKLTEFRYVDVLSISEGIPTVQTVGPEDYVPRETVDVPSNVIEFRTVSELVRRLWPGSYVAHPVAYIRTTGEGVDLGAYGIVSGYTSSDPTATLHIVRSNGPVQPPLTGPYSAIKVDPLNYALQAGGGVNATSDSPLELLHQQNETVAACNKKKSGIPAEILSSMALLSMVMLSYHW</sequence>
<evidence type="ECO:0000313" key="1">
    <source>
        <dbReference type="EMBL" id="ETL38380.1"/>
    </source>
</evidence>
<gene>
    <name evidence="1" type="ORF">L916_10033</name>
</gene>
<dbReference type="Proteomes" id="UP000053864">
    <property type="component" value="Unassembled WGS sequence"/>
</dbReference>
<protein>
    <submittedName>
        <fullName evidence="1">Uncharacterized protein</fullName>
    </submittedName>
</protein>